<dbReference type="EMBL" id="JACGWT010000002">
    <property type="protein sequence ID" value="MBA8794159.1"/>
    <property type="molecule type" value="Genomic_DNA"/>
</dbReference>
<evidence type="ECO:0000313" key="2">
    <source>
        <dbReference type="EMBL" id="MBA8794159.1"/>
    </source>
</evidence>
<organism evidence="2 3">
    <name type="scientific">Microlunatus kandeliicorticis</name>
    <dbReference type="NCBI Taxonomy" id="1759536"/>
    <lineage>
        <taxon>Bacteria</taxon>
        <taxon>Bacillati</taxon>
        <taxon>Actinomycetota</taxon>
        <taxon>Actinomycetes</taxon>
        <taxon>Propionibacteriales</taxon>
        <taxon>Propionibacteriaceae</taxon>
        <taxon>Microlunatus</taxon>
    </lineage>
</organism>
<keyword evidence="3" id="KW-1185">Reference proteome</keyword>
<accession>A0A7W3P5N0</accession>
<dbReference type="Proteomes" id="UP000523079">
    <property type="component" value="Unassembled WGS sequence"/>
</dbReference>
<keyword evidence="1" id="KW-0472">Membrane</keyword>
<feature type="transmembrane region" description="Helical" evidence="1">
    <location>
        <begin position="6"/>
        <end position="26"/>
    </location>
</feature>
<feature type="transmembrane region" description="Helical" evidence="1">
    <location>
        <begin position="107"/>
        <end position="128"/>
    </location>
</feature>
<keyword evidence="1" id="KW-1133">Transmembrane helix</keyword>
<comment type="caution">
    <text evidence="2">The sequence shown here is derived from an EMBL/GenBank/DDBJ whole genome shotgun (WGS) entry which is preliminary data.</text>
</comment>
<sequence length="129" mass="13231">MDTVGLLIMIILWAVAAAQLTALLVRAWSPRHGTRSRLAGALVALDAAVLLAVVRALAPPPGAAITGWAVAAALFGIGVAGLVLRWRRLPWLAPRRADRPSRGRSGRVGGVVAAGVHLAVGAAVIMVLA</sequence>
<protein>
    <submittedName>
        <fullName evidence="2">Uncharacterized protein</fullName>
    </submittedName>
</protein>
<evidence type="ECO:0000256" key="1">
    <source>
        <dbReference type="SAM" id="Phobius"/>
    </source>
</evidence>
<gene>
    <name evidence="2" type="ORF">FHX74_001764</name>
</gene>
<dbReference type="RefSeq" id="WP_182559666.1">
    <property type="nucleotide sequence ID" value="NZ_JACGWT010000002.1"/>
</dbReference>
<feature type="transmembrane region" description="Helical" evidence="1">
    <location>
        <begin position="38"/>
        <end position="58"/>
    </location>
</feature>
<evidence type="ECO:0000313" key="3">
    <source>
        <dbReference type="Proteomes" id="UP000523079"/>
    </source>
</evidence>
<reference evidence="2 3" key="1">
    <citation type="submission" date="2020-07" db="EMBL/GenBank/DDBJ databases">
        <title>Sequencing the genomes of 1000 actinobacteria strains.</title>
        <authorList>
            <person name="Klenk H.-P."/>
        </authorList>
    </citation>
    <scope>NUCLEOTIDE SEQUENCE [LARGE SCALE GENOMIC DNA]</scope>
    <source>
        <strain evidence="2 3">DSM 100723</strain>
    </source>
</reference>
<name>A0A7W3P5N0_9ACTN</name>
<keyword evidence="1" id="KW-0812">Transmembrane</keyword>
<dbReference type="AlphaFoldDB" id="A0A7W3P5N0"/>
<feature type="transmembrane region" description="Helical" evidence="1">
    <location>
        <begin position="64"/>
        <end position="86"/>
    </location>
</feature>
<proteinExistence type="predicted"/>